<organism evidence="10 11">
    <name type="scientific">Astatotilapia calliptera</name>
    <name type="common">Eastern happy</name>
    <name type="synonym">Chromis callipterus</name>
    <dbReference type="NCBI Taxonomy" id="8154"/>
    <lineage>
        <taxon>Eukaryota</taxon>
        <taxon>Metazoa</taxon>
        <taxon>Chordata</taxon>
        <taxon>Craniata</taxon>
        <taxon>Vertebrata</taxon>
        <taxon>Euteleostomi</taxon>
        <taxon>Actinopterygii</taxon>
        <taxon>Neopterygii</taxon>
        <taxon>Teleostei</taxon>
        <taxon>Neoteleostei</taxon>
        <taxon>Acanthomorphata</taxon>
        <taxon>Ovalentaria</taxon>
        <taxon>Cichlomorphae</taxon>
        <taxon>Cichliformes</taxon>
        <taxon>Cichlidae</taxon>
        <taxon>African cichlids</taxon>
        <taxon>Pseudocrenilabrinae</taxon>
        <taxon>Haplochromini</taxon>
        <taxon>Astatotilapia</taxon>
    </lineage>
</organism>
<comment type="subcellular location">
    <subcellularLocation>
        <location evidence="1">Nucleus</location>
    </subcellularLocation>
</comment>
<dbReference type="GO" id="GO:0003700">
    <property type="term" value="F:DNA-binding transcription factor activity"/>
    <property type="evidence" value="ECO:0007669"/>
    <property type="project" value="TreeGrafter"/>
</dbReference>
<keyword evidence="6" id="KW-0539">Nucleus</keyword>
<reference evidence="10" key="2">
    <citation type="submission" date="2025-08" db="UniProtKB">
        <authorList>
            <consortium name="Ensembl"/>
        </authorList>
    </citation>
    <scope>IDENTIFICATION</scope>
</reference>
<dbReference type="PROSITE" id="PS00028">
    <property type="entry name" value="ZINC_FINGER_C2H2_1"/>
    <property type="match status" value="7"/>
</dbReference>
<feature type="compositionally biased region" description="Polar residues" evidence="8">
    <location>
        <begin position="1395"/>
        <end position="1405"/>
    </location>
</feature>
<feature type="compositionally biased region" description="Basic and acidic residues" evidence="8">
    <location>
        <begin position="202"/>
        <end position="214"/>
    </location>
</feature>
<feature type="compositionally biased region" description="Basic and acidic residues" evidence="8">
    <location>
        <begin position="1107"/>
        <end position="1120"/>
    </location>
</feature>
<evidence type="ECO:0000256" key="3">
    <source>
        <dbReference type="ARBA" id="ARBA00022737"/>
    </source>
</evidence>
<feature type="compositionally biased region" description="Low complexity" evidence="8">
    <location>
        <begin position="423"/>
        <end position="436"/>
    </location>
</feature>
<evidence type="ECO:0000313" key="10">
    <source>
        <dbReference type="Ensembl" id="ENSACLP00000019765.1"/>
    </source>
</evidence>
<feature type="region of interest" description="Disordered" evidence="8">
    <location>
        <begin position="464"/>
        <end position="491"/>
    </location>
</feature>
<dbReference type="GO" id="GO:0005634">
    <property type="term" value="C:nucleus"/>
    <property type="evidence" value="ECO:0007669"/>
    <property type="project" value="UniProtKB-SubCell"/>
</dbReference>
<dbReference type="FunFam" id="3.30.160.60:FF:000100">
    <property type="entry name" value="Zinc finger 45-like"/>
    <property type="match status" value="1"/>
</dbReference>
<dbReference type="GO" id="GO:0006357">
    <property type="term" value="P:regulation of transcription by RNA polymerase II"/>
    <property type="evidence" value="ECO:0007669"/>
    <property type="project" value="TreeGrafter"/>
</dbReference>
<feature type="compositionally biased region" description="Basic residues" evidence="8">
    <location>
        <begin position="332"/>
        <end position="344"/>
    </location>
</feature>
<dbReference type="FunFam" id="3.30.160.60:FF:000446">
    <property type="entry name" value="Zinc finger protein"/>
    <property type="match status" value="1"/>
</dbReference>
<evidence type="ECO:0000259" key="9">
    <source>
        <dbReference type="PROSITE" id="PS50157"/>
    </source>
</evidence>
<keyword evidence="11" id="KW-1185">Reference proteome</keyword>
<gene>
    <name evidence="10" type="primary">ATF7IP</name>
</gene>
<feature type="region of interest" description="Disordered" evidence="8">
    <location>
        <begin position="320"/>
        <end position="348"/>
    </location>
</feature>
<keyword evidence="5" id="KW-0862">Zinc</keyword>
<keyword evidence="4 7" id="KW-0863">Zinc-finger</keyword>
<feature type="compositionally biased region" description="Low complexity" evidence="8">
    <location>
        <begin position="1159"/>
        <end position="1190"/>
    </location>
</feature>
<feature type="domain" description="C2H2-type" evidence="9">
    <location>
        <begin position="1493"/>
        <end position="1521"/>
    </location>
</feature>
<accession>A0A3P8PRR6</accession>
<dbReference type="PROSITE" id="PS50157">
    <property type="entry name" value="ZINC_FINGER_C2H2_2"/>
    <property type="match status" value="7"/>
</dbReference>
<feature type="compositionally biased region" description="Polar residues" evidence="8">
    <location>
        <begin position="1011"/>
        <end position="1022"/>
    </location>
</feature>
<dbReference type="Proteomes" id="UP000265100">
    <property type="component" value="Chromosome 6"/>
</dbReference>
<feature type="domain" description="C2H2-type" evidence="9">
    <location>
        <begin position="1550"/>
        <end position="1577"/>
    </location>
</feature>
<dbReference type="SUPFAM" id="SSF57667">
    <property type="entry name" value="beta-beta-alpha zinc fingers"/>
    <property type="match status" value="4"/>
</dbReference>
<dbReference type="Ensembl" id="ENSACLT00000020224.2">
    <property type="protein sequence ID" value="ENSACLP00000019765.1"/>
    <property type="gene ID" value="ENSACLG00000013445.2"/>
</dbReference>
<feature type="compositionally biased region" description="Polar residues" evidence="8">
    <location>
        <begin position="740"/>
        <end position="781"/>
    </location>
</feature>
<dbReference type="GO" id="GO:0000978">
    <property type="term" value="F:RNA polymerase II cis-regulatory region sequence-specific DNA binding"/>
    <property type="evidence" value="ECO:0007669"/>
    <property type="project" value="TreeGrafter"/>
</dbReference>
<feature type="compositionally biased region" description="Polar residues" evidence="8">
    <location>
        <begin position="220"/>
        <end position="233"/>
    </location>
</feature>
<feature type="region of interest" description="Disordered" evidence="8">
    <location>
        <begin position="57"/>
        <end position="78"/>
    </location>
</feature>
<keyword evidence="2" id="KW-0479">Metal-binding</keyword>
<dbReference type="InterPro" id="IPR013087">
    <property type="entry name" value="Znf_C2H2_type"/>
</dbReference>
<dbReference type="GeneTree" id="ENSGT00940000164807"/>
<dbReference type="PANTHER" id="PTHR24390">
    <property type="entry name" value="ZINC FINGER PROTEIN"/>
    <property type="match status" value="1"/>
</dbReference>
<evidence type="ECO:0000256" key="7">
    <source>
        <dbReference type="PROSITE-ProRule" id="PRU00042"/>
    </source>
</evidence>
<feature type="region of interest" description="Disordered" evidence="8">
    <location>
        <begin position="386"/>
        <end position="405"/>
    </location>
</feature>
<keyword evidence="3" id="KW-0677">Repeat</keyword>
<name>A0A3P8PRR6_ASTCA</name>
<feature type="region of interest" description="Disordered" evidence="8">
    <location>
        <begin position="416"/>
        <end position="452"/>
    </location>
</feature>
<feature type="region of interest" description="Disordered" evidence="8">
    <location>
        <begin position="893"/>
        <end position="917"/>
    </location>
</feature>
<sequence length="1632" mass="178070">MSSDDFQTKYASFMESMLKSAVAETTKLYETMVDELKAEICKIKKENEDLRTKCSQFENAKSQSGSYQREKQPLPGQSNDFEKCDTAVQCDIVSFRTVLVEQCQPLGQSSLKNQQMLHAGERFGYGLQEQGGNSQMTFILVKQEESYSDTSLQSELKEEEVESAVASEQALSNVSGSLHVSLNGTENEGMLINQEDSTEETTSARKDEETKMVREVSCMGESSRSEGTQSQTTDSEHSIVISLAAMTDNIKEESEVDQETSEVETQVLQQCQRDGETVENEQTAITVKPSAHVHCADEQLGGSILVNKEVICEELKNSLAEDEATSKTNVSVRRRRGRPPKKIKPKEALVSSSFDALKGQEQLNTPSEIVDKSTAVDAVKISAFASPRSSGIQSKETSSTANPSVQEMASTDLKNMDNRKAGSLPASVLSLSSSSSEKPVDPETQQLPTGVEKEAVEAPSIEALSAKKTLNSPPLDSPQLTPGQHKERRTSATLQDAMLLVEAMNQSTMGNIIPSSEKISSPMTHCAPCVDTLQTVDKILAKPQTQNLTVKSQSSVEANETLKAFVTPQQQQVLSNAATQTFVLPSSHPVAPRKLTKIRPKIITVVPRVGPSHNIASSTTKLSSIESRTTHNNLLATSGVAGLPLETPSLFCLPQQTNTTSMTLVPVSQLTKPSENQQTGGPPHKKITIIVPIRLAAVAPSKHPPQTIVVKATQEAAMPRDVPVTLTSTQSTAASQELSVSASDDTAFSQSENTTDSPESPEQTASVSEVISTPTETSLEQSVKIIPASQPTVDRKLTPVVRLTKLPFSVSPNESVLVSKLLLKGFSEGTMQEMSSKPAISEKLDSSSSSSLDVTEMLSPVTLNTPQKSEESNNHERAQLSSETFTVMREATVGEDLQPSTSATSVEPIPNMDSSDVQENESAIIQLTSMSREASDPHFQMTKAQFLAQLAVSPIVQDPEKQANSDFANGKASLTERSLQKKSLQKNSLVVRLRSHLKTHLQVKRTEKSLEQNSESETTTLISKKLGIENGSLNDEKSTKETSPVCLGRRDVVKDNTALINNAPSSISPVRSVLCNGGDLPKMIDNEPTSKKSRANSDSTTMTPKADSTHRDGLGTDNKKSTSVSPREGNLNEEIASPEMTSVTPRRSLGRDSPRYKKSSSLSPRRSPSGRKGSLSSRSPSSTKESGSPKMTNNDTTPINEKSSSVSLVMSTRGSTSPKKTDLPSVSPRTPSLRQSGIRRSSLFSKDDSRTKRIKRELRSFGITTGGAITRRNKGETCSPSVKSPTIAKNCISPTRTEESTPAKKPRLIQDVTGPKRGFKVVNAMKLAKAAKAKKIASMKKSNKSKLAKSLLSESRTNCGVGKKCRAKVWIPPVMTESEMAPPGEKESSLLNVKTETGSDNQNPRGSPDSPQPKFVTSPIVSPLQPLSVIGRHLLRNQCGECGRILSSSAALESHVSLHTGHRPFSCTFCGKNFPDSKSFKRHGRVHRNGRIHICQHCGKGFVYRFGLTKHIQMVHGRIRPFICQICKKGFFTKRDVEVHIRIHTGEKPFQCTLCERKFIRRVELNVHLRWHNGEKRHWCPFCGKGFLDYNNLKRHKYTHTGEKPHACPHCSKKFTQTGHLKKHVKNVHGGP</sequence>
<feature type="compositionally biased region" description="Low complexity" evidence="8">
    <location>
        <begin position="725"/>
        <end position="739"/>
    </location>
</feature>
<feature type="compositionally biased region" description="Polar residues" evidence="8">
    <location>
        <begin position="57"/>
        <end position="67"/>
    </location>
</feature>
<feature type="domain" description="C2H2-type" evidence="9">
    <location>
        <begin position="1465"/>
        <end position="1492"/>
    </location>
</feature>
<dbReference type="PANTHER" id="PTHR24390:SF229">
    <property type="entry name" value="ZINC FINGER PROTEIN XFIN"/>
    <property type="match status" value="1"/>
</dbReference>
<feature type="domain" description="C2H2-type" evidence="9">
    <location>
        <begin position="1522"/>
        <end position="1549"/>
    </location>
</feature>
<evidence type="ECO:0000256" key="5">
    <source>
        <dbReference type="ARBA" id="ARBA00022833"/>
    </source>
</evidence>
<proteinExistence type="predicted"/>
<feature type="region of interest" description="Disordered" evidence="8">
    <location>
        <begin position="190"/>
        <end position="236"/>
    </location>
</feature>
<feature type="region of interest" description="Disordered" evidence="8">
    <location>
        <begin position="1004"/>
        <end position="1023"/>
    </location>
</feature>
<feature type="compositionally biased region" description="Polar residues" evidence="8">
    <location>
        <begin position="1191"/>
        <end position="1218"/>
    </location>
</feature>
<evidence type="ECO:0000256" key="1">
    <source>
        <dbReference type="ARBA" id="ARBA00004123"/>
    </source>
</evidence>
<feature type="compositionally biased region" description="Polar residues" evidence="8">
    <location>
        <begin position="387"/>
        <end position="405"/>
    </location>
</feature>
<protein>
    <recommendedName>
        <fullName evidence="9">C2H2-type domain-containing protein</fullName>
    </recommendedName>
</protein>
<feature type="region of interest" description="Disordered" evidence="8">
    <location>
        <begin position="1062"/>
        <end position="1249"/>
    </location>
</feature>
<reference evidence="10" key="1">
    <citation type="submission" date="2018-05" db="EMBL/GenBank/DDBJ databases">
        <authorList>
            <person name="Datahose"/>
        </authorList>
    </citation>
    <scope>NUCLEOTIDE SEQUENCE</scope>
</reference>
<dbReference type="OrthoDB" id="40579at2759"/>
<dbReference type="Gene3D" id="3.30.160.60">
    <property type="entry name" value="Classic Zinc Finger"/>
    <property type="match status" value="6"/>
</dbReference>
<dbReference type="Bgee" id="ENSACLG00000013445">
    <property type="expression patterns" value="Expressed in liver and 8 other cell types or tissues"/>
</dbReference>
<feature type="compositionally biased region" description="Polar residues" evidence="8">
    <location>
        <begin position="468"/>
        <end position="482"/>
    </location>
</feature>
<dbReference type="SMART" id="SM00355">
    <property type="entry name" value="ZnF_C2H2"/>
    <property type="match status" value="7"/>
</dbReference>
<feature type="domain" description="C2H2-type" evidence="9">
    <location>
        <begin position="1437"/>
        <end position="1464"/>
    </location>
</feature>
<feature type="region of interest" description="Disordered" evidence="8">
    <location>
        <begin position="725"/>
        <end position="783"/>
    </location>
</feature>
<feature type="region of interest" description="Disordered" evidence="8">
    <location>
        <begin position="1395"/>
        <end position="1418"/>
    </location>
</feature>
<feature type="domain" description="C2H2-type" evidence="9">
    <location>
        <begin position="1606"/>
        <end position="1632"/>
    </location>
</feature>
<evidence type="ECO:0000256" key="6">
    <source>
        <dbReference type="ARBA" id="ARBA00023242"/>
    </source>
</evidence>
<feature type="domain" description="C2H2-type" evidence="9">
    <location>
        <begin position="1578"/>
        <end position="1605"/>
    </location>
</feature>
<dbReference type="FunFam" id="3.30.160.60:FF:002343">
    <property type="entry name" value="Zinc finger protein 33A"/>
    <property type="match status" value="1"/>
</dbReference>
<evidence type="ECO:0000256" key="8">
    <source>
        <dbReference type="SAM" id="MobiDB-lite"/>
    </source>
</evidence>
<reference evidence="10" key="3">
    <citation type="submission" date="2025-09" db="UniProtKB">
        <authorList>
            <consortium name="Ensembl"/>
        </authorList>
    </citation>
    <scope>IDENTIFICATION</scope>
</reference>
<evidence type="ECO:0000313" key="11">
    <source>
        <dbReference type="Proteomes" id="UP000265100"/>
    </source>
</evidence>
<dbReference type="Pfam" id="PF00096">
    <property type="entry name" value="zf-C2H2"/>
    <property type="match status" value="4"/>
</dbReference>
<dbReference type="OMA" id="KCDTAVQ"/>
<dbReference type="GO" id="GO:0008270">
    <property type="term" value="F:zinc ion binding"/>
    <property type="evidence" value="ECO:0007669"/>
    <property type="project" value="UniProtKB-KW"/>
</dbReference>
<dbReference type="STRING" id="8154.ENSACLP00000019765"/>
<dbReference type="InterPro" id="IPR036236">
    <property type="entry name" value="Znf_C2H2_sf"/>
</dbReference>
<feature type="compositionally biased region" description="Polar residues" evidence="8">
    <location>
        <begin position="1227"/>
        <end position="1244"/>
    </location>
</feature>
<evidence type="ECO:0000256" key="4">
    <source>
        <dbReference type="ARBA" id="ARBA00022771"/>
    </source>
</evidence>
<evidence type="ECO:0000256" key="2">
    <source>
        <dbReference type="ARBA" id="ARBA00022723"/>
    </source>
</evidence>